<accession>A0A0F9LXL1</accession>
<reference evidence="1" key="1">
    <citation type="journal article" date="2015" name="Nature">
        <title>Complex archaea that bridge the gap between prokaryotes and eukaryotes.</title>
        <authorList>
            <person name="Spang A."/>
            <person name="Saw J.H."/>
            <person name="Jorgensen S.L."/>
            <person name="Zaremba-Niedzwiedzka K."/>
            <person name="Martijn J."/>
            <person name="Lind A.E."/>
            <person name="van Eijk R."/>
            <person name="Schleper C."/>
            <person name="Guy L."/>
            <person name="Ettema T.J."/>
        </authorList>
    </citation>
    <scope>NUCLEOTIDE SEQUENCE</scope>
</reference>
<gene>
    <name evidence="1" type="ORF">LCGC14_1143820</name>
</gene>
<comment type="caution">
    <text evidence="1">The sequence shown here is derived from an EMBL/GenBank/DDBJ whole genome shotgun (WGS) entry which is preliminary data.</text>
</comment>
<evidence type="ECO:0008006" key="2">
    <source>
        <dbReference type="Google" id="ProtNLM"/>
    </source>
</evidence>
<dbReference type="SUPFAM" id="SSF56300">
    <property type="entry name" value="Metallo-dependent phosphatases"/>
    <property type="match status" value="1"/>
</dbReference>
<organism evidence="1">
    <name type="scientific">marine sediment metagenome</name>
    <dbReference type="NCBI Taxonomy" id="412755"/>
    <lineage>
        <taxon>unclassified sequences</taxon>
        <taxon>metagenomes</taxon>
        <taxon>ecological metagenomes</taxon>
    </lineage>
</organism>
<protein>
    <recommendedName>
        <fullName evidence="2">Calcineurin-like phosphoesterase domain-containing protein</fullName>
    </recommendedName>
</protein>
<dbReference type="Gene3D" id="3.60.21.10">
    <property type="match status" value="1"/>
</dbReference>
<name>A0A0F9LXL1_9ZZZZ</name>
<proteinExistence type="predicted"/>
<dbReference type="InterPro" id="IPR029052">
    <property type="entry name" value="Metallo-depent_PP-like"/>
</dbReference>
<dbReference type="AlphaFoldDB" id="A0A0F9LXL1"/>
<sequence length="257" mass="29563">MSHGASKSKTKNVLVIPDLQVPYEDKRSLNAVEQVMGYESWDEIIQIGDFLDLDCISTFNEKRLRTIAKKTIQKDFDAGNAILDRWQKLAPKAKITILEGNHDERMLRYIDANPQLEGSIEVPRGLNLEKRGVRWVPSWSQGDIYRIGNAYFTHGQYVNEHHAKKHVIRFGVNIFYGHTHDVQQYSAVLLGEDKTIVGQSLGCLCRYDQSYLKGSPTNWQQAFASFHFFGDGFFTSNIVRIFKNRFYYNGRVYKGVA</sequence>
<dbReference type="EMBL" id="LAZR01005451">
    <property type="protein sequence ID" value="KKM99849.1"/>
    <property type="molecule type" value="Genomic_DNA"/>
</dbReference>
<evidence type="ECO:0000313" key="1">
    <source>
        <dbReference type="EMBL" id="KKM99849.1"/>
    </source>
</evidence>